<evidence type="ECO:0000256" key="6">
    <source>
        <dbReference type="ARBA" id="ARBA00022825"/>
    </source>
</evidence>
<dbReference type="GO" id="GO:0006508">
    <property type="term" value="P:proteolysis"/>
    <property type="evidence" value="ECO:0007669"/>
    <property type="project" value="UniProtKB-KW"/>
</dbReference>
<keyword evidence="6 7" id="KW-0720">Serine protease</keyword>
<dbReference type="PANTHER" id="PTHR38469">
    <property type="entry name" value="PERIPLASMIC PEPTIDASE SUBFAMILY S1B"/>
    <property type="match status" value="1"/>
</dbReference>
<dbReference type="EC" id="3.4.14.-" evidence="7"/>
<keyword evidence="5 7" id="KW-0378">Hydrolase</keyword>
<dbReference type="Pfam" id="PF10459">
    <property type="entry name" value="Peptidase_S46"/>
    <property type="match status" value="1"/>
</dbReference>
<dbReference type="SUPFAM" id="SSF50494">
    <property type="entry name" value="Trypsin-like serine proteases"/>
    <property type="match status" value="1"/>
</dbReference>
<evidence type="ECO:0000313" key="8">
    <source>
        <dbReference type="EMBL" id="RCX05111.1"/>
    </source>
</evidence>
<dbReference type="InterPro" id="IPR009003">
    <property type="entry name" value="Peptidase_S1_PA"/>
</dbReference>
<organism evidence="8 9">
    <name type="scientific">Schleiferia thermophila</name>
    <dbReference type="NCBI Taxonomy" id="884107"/>
    <lineage>
        <taxon>Bacteria</taxon>
        <taxon>Pseudomonadati</taxon>
        <taxon>Bacteroidota</taxon>
        <taxon>Flavobacteriia</taxon>
        <taxon>Flavobacteriales</taxon>
        <taxon>Schleiferiaceae</taxon>
        <taxon>Schleiferia</taxon>
    </lineage>
</organism>
<keyword evidence="3 7" id="KW-0645">Protease</keyword>
<name>A0A369A7J3_9FLAO</name>
<dbReference type="PANTHER" id="PTHR38469:SF1">
    <property type="entry name" value="PERIPLASMIC PEPTIDASE SUBFAMILY S1B"/>
    <property type="match status" value="1"/>
</dbReference>
<gene>
    <name evidence="8" type="ORF">DES35_101391</name>
</gene>
<comment type="function">
    <text evidence="7">Catalyzes the removal of dipeptides from the N-terminus of oligopeptides.</text>
</comment>
<comment type="similarity">
    <text evidence="1 7">Belongs to the peptidase S46 family.</text>
</comment>
<dbReference type="Gene3D" id="2.40.10.10">
    <property type="entry name" value="Trypsin-like serine proteases"/>
    <property type="match status" value="1"/>
</dbReference>
<keyword evidence="4" id="KW-0732">Signal</keyword>
<evidence type="ECO:0000256" key="7">
    <source>
        <dbReference type="RuleBase" id="RU366067"/>
    </source>
</evidence>
<dbReference type="GO" id="GO:0008239">
    <property type="term" value="F:dipeptidyl-peptidase activity"/>
    <property type="evidence" value="ECO:0007669"/>
    <property type="project" value="UniProtKB-UniRule"/>
</dbReference>
<evidence type="ECO:0000256" key="3">
    <source>
        <dbReference type="ARBA" id="ARBA00022670"/>
    </source>
</evidence>
<evidence type="ECO:0000313" key="9">
    <source>
        <dbReference type="Proteomes" id="UP000253517"/>
    </source>
</evidence>
<comment type="caution">
    <text evidence="8">The sequence shown here is derived from an EMBL/GenBank/DDBJ whole genome shotgun (WGS) entry which is preliminary data.</text>
</comment>
<proteinExistence type="inferred from homology"/>
<keyword evidence="2 7" id="KW-0031">Aminopeptidase</keyword>
<dbReference type="EMBL" id="QPJS01000001">
    <property type="protein sequence ID" value="RCX05111.1"/>
    <property type="molecule type" value="Genomic_DNA"/>
</dbReference>
<dbReference type="RefSeq" id="WP_114365648.1">
    <property type="nucleotide sequence ID" value="NZ_BHZF01000001.1"/>
</dbReference>
<dbReference type="GO" id="GO:0070009">
    <property type="term" value="F:serine-type aminopeptidase activity"/>
    <property type="evidence" value="ECO:0007669"/>
    <property type="project" value="UniProtKB-UniRule"/>
</dbReference>
<dbReference type="GO" id="GO:0043171">
    <property type="term" value="P:peptide catabolic process"/>
    <property type="evidence" value="ECO:0007669"/>
    <property type="project" value="UniProtKB-UniRule"/>
</dbReference>
<dbReference type="InterPro" id="IPR019500">
    <property type="entry name" value="Pep_S46"/>
</dbReference>
<reference evidence="8 9" key="1">
    <citation type="submission" date="2018-07" db="EMBL/GenBank/DDBJ databases">
        <title>Genomic Encyclopedia of Type Strains, Phase IV (KMG-IV): sequencing the most valuable type-strain genomes for metagenomic binning, comparative biology and taxonomic classification.</title>
        <authorList>
            <person name="Goeker M."/>
        </authorList>
    </citation>
    <scope>NUCLEOTIDE SEQUENCE [LARGE SCALE GENOMIC DNA]</scope>
    <source>
        <strain evidence="8 9">DSM 21410</strain>
    </source>
</reference>
<evidence type="ECO:0000256" key="2">
    <source>
        <dbReference type="ARBA" id="ARBA00022438"/>
    </source>
</evidence>
<accession>A0A369A7J3</accession>
<sequence>MNLKANLKTQLLTLALLIAHTTRAVEGMWLPMLLAQLNESEMKTLGMRISAHDIYSVNQASLKDAIVQFGGGCTGEIISSKGLLLTNHHCGYGQIQYHSTVERDLLKNGFWAMSQTEELKNPGLTAMFVRYMEDVTNDILRGTHQLPAADKQQKIQENIQTLIRKKKAQEGYDYIIRPFYHGNQYILFATETYKDIRLVGAPPSSIGKYGADTDNWVWPRHTGDFALFRVYADHNNKPADISDNNKPLTPRNFLKIYLGGVQPGDFTMIFGFPGRTNQYLPSNEIHNIANIYNPAKIQIRDTLLSLLDRRMRTSDQVRIQYAAKYARIANAWKKWIGESQGLRETNAVDRRRTFETEFTNRLRQNPDLLSQYEHTLPALQKAYDDLIPYQLARDYYIEIAIQGIELMNFARNFIPLIDLPDTARINRIKQNKDRILSTIADFTKDFDPNADGEAFERLLHLYLTANLQIAPAPALTRHQKHILRDRQRFRQRIYDRSYLHTILQQAPNLTDAQWATALRKLARDPLFTLSKDMYQHFLTHINRPYDSLSLIAQTLQADYMRALMATFPDRRFYPDANGTLRVSYGQVEGMMPRDGIRYHHQTFAEGVLQKYIPGDYEFDLPQRFIDLYQQRHFGRYADSDGRLPVCFIASNHTTGGNSGSPALNADGYLIGLNFDRLWEGTMSDINYDITRCRNIMVDIRYILWVTDIYAGAGYLLDEMDIIL</sequence>
<evidence type="ECO:0000256" key="4">
    <source>
        <dbReference type="ARBA" id="ARBA00022729"/>
    </source>
</evidence>
<protein>
    <recommendedName>
        <fullName evidence="7">Dipeptidyl-peptidase</fullName>
        <ecNumber evidence="7">3.4.14.-</ecNumber>
    </recommendedName>
</protein>
<evidence type="ECO:0000256" key="1">
    <source>
        <dbReference type="ARBA" id="ARBA00010491"/>
    </source>
</evidence>
<dbReference type="InterPro" id="IPR043504">
    <property type="entry name" value="Peptidase_S1_PA_chymotrypsin"/>
</dbReference>
<keyword evidence="9" id="KW-1185">Reference proteome</keyword>
<evidence type="ECO:0000256" key="5">
    <source>
        <dbReference type="ARBA" id="ARBA00022801"/>
    </source>
</evidence>
<dbReference type="Proteomes" id="UP000253517">
    <property type="component" value="Unassembled WGS sequence"/>
</dbReference>
<dbReference type="AlphaFoldDB" id="A0A369A7J3"/>